<evidence type="ECO:0000313" key="1">
    <source>
        <dbReference type="EMBL" id="AGX88853.1"/>
    </source>
</evidence>
<dbReference type="RefSeq" id="WP_022768870.1">
    <property type="nucleotide sequence ID" value="NC_022575.1"/>
</dbReference>
<evidence type="ECO:0000313" key="2">
    <source>
        <dbReference type="Proteomes" id="UP000017119"/>
    </source>
</evidence>
<proteinExistence type="predicted"/>
<protein>
    <submittedName>
        <fullName evidence="1">Uncharacterized protein</fullName>
    </submittedName>
</protein>
<dbReference type="PATRIC" id="fig|1403316.3.peg.62"/>
<organism evidence="1 2">
    <name type="scientific">Mycoplasma parvum str. Indiana</name>
    <dbReference type="NCBI Taxonomy" id="1403316"/>
    <lineage>
        <taxon>Bacteria</taxon>
        <taxon>Bacillati</taxon>
        <taxon>Mycoplasmatota</taxon>
        <taxon>Mollicutes</taxon>
        <taxon>Mycoplasmataceae</taxon>
        <taxon>Mycoplasma</taxon>
    </lineage>
</organism>
<dbReference type="EMBL" id="CP006771">
    <property type="protein sequence ID" value="AGX88853.1"/>
    <property type="molecule type" value="Genomic_DNA"/>
</dbReference>
<dbReference type="Proteomes" id="UP000017119">
    <property type="component" value="Chromosome"/>
</dbReference>
<name>U5NF81_9MOLU</name>
<gene>
    <name evidence="1" type="ORF">PRV_00390</name>
</gene>
<reference evidence="1 2" key="1">
    <citation type="journal article" date="2013" name="Genome Announc.">
        <title>Genome Sequence of Mycoplasma parvum (Formerly Eperythrozoon parvum), a Diminutive Hemoplasma of the Pig.</title>
        <authorList>
            <person name="do Nascimento N.C."/>
            <person name="Dos Santos A.P."/>
            <person name="Chu Y."/>
            <person name="Guimaraes A.M."/>
            <person name="Pagliaro A."/>
            <person name="Messick J.B."/>
        </authorList>
    </citation>
    <scope>NUCLEOTIDE SEQUENCE [LARGE SCALE GENOMIC DNA]</scope>
    <source>
        <strain evidence="1 2">Indiana</strain>
    </source>
</reference>
<dbReference type="AlphaFoldDB" id="U5NF81"/>
<dbReference type="HOGENOM" id="CLU_053830_0_0_14"/>
<dbReference type="KEGG" id="mpv:PRV_00390"/>
<sequence>MRGKLWISLTGLFSLFGISITTHVFSWGGNKSLKPAQTENNYFKDALHSLKLADFRSDKFVRTKNSSLDKNHLGTLQYESEGSHTPWYFVTKDNQIIKISPSLHGQKKRVMRDGIFIDKQNVWFGVRNNNIERVSIDSIKDVKIYKNFFKKLDREELKTLQNWWNSKSDNDKCEILNIVIGCQEFKEILGDKEQKQEINKILELNIEQILTLSQQYKGNEIAPLKEIIGQDKVMNFPKLSNNVGSLIGDPIDKWLKEYLSGEAKRKEESGEINPFSLLARLTIGDNAYQKCQYDNNELIKYIYPECFAEIKHVKNKHIGNHKNENQIIPHVKEVIKGGIVKKWLWLPSIVKFSKKFDKKEKNSEKEAKPITWKDLGDAGNYTAKIIKDWEKTGRSGNLIDLKCQYLDWQLLKLFNISGGESQGCQLLLKVIFSGNIDDKRWCLFEINGAKKYIREYEFKFLSSFNWYDGNKFWAKCSSYNI</sequence>
<keyword evidence="2" id="KW-1185">Reference proteome</keyword>
<accession>U5NF81</accession>
<dbReference type="OrthoDB" id="401169at2"/>